<feature type="non-terminal residue" evidence="2">
    <location>
        <position position="312"/>
    </location>
</feature>
<dbReference type="AlphaFoldDB" id="A0AAV2SFY1"/>
<sequence length="312" mass="34916">GNRMWRVDDTESELCCFSKKEVMKLWLFSWKEFKPSFSIGEKTFTLSRKGGELHLDWDLNDTNDLLPANEYIHITFLLGDKGVLEVKIGENDTIIGLYNDQIPKLKVKNIRAYDFLVIHKKIGDENVSREAEPITYEPVTCEPITCETITCEPKTGEAIISRPMVGEAITSGPMTGEPITSELMVGEAITSGPMTGEPITSGQECNNGSYHYIVEALLTGLLMVSLAAIVYLGFTSRLNRKNTKQTNETPCVILRDNSGCNNRTIMSEHIYDVIDFEAEASGTRLRDNTCNGDRQKATIVSEHVYEANNEDE</sequence>
<evidence type="ECO:0000256" key="1">
    <source>
        <dbReference type="SAM" id="Phobius"/>
    </source>
</evidence>
<name>A0AAV2SFY1_MEGNR</name>
<keyword evidence="1" id="KW-0812">Transmembrane</keyword>
<gene>
    <name evidence="2" type="ORF">MNOR_LOCUS35594</name>
</gene>
<keyword evidence="1" id="KW-1133">Transmembrane helix</keyword>
<dbReference type="Proteomes" id="UP001497623">
    <property type="component" value="Unassembled WGS sequence"/>
</dbReference>
<dbReference type="EMBL" id="CAXKWB010060098">
    <property type="protein sequence ID" value="CAL4182583.1"/>
    <property type="molecule type" value="Genomic_DNA"/>
</dbReference>
<protein>
    <submittedName>
        <fullName evidence="2">Uncharacterized protein</fullName>
    </submittedName>
</protein>
<feature type="transmembrane region" description="Helical" evidence="1">
    <location>
        <begin position="210"/>
        <end position="234"/>
    </location>
</feature>
<evidence type="ECO:0000313" key="2">
    <source>
        <dbReference type="EMBL" id="CAL4182583.1"/>
    </source>
</evidence>
<organism evidence="2 3">
    <name type="scientific">Meganyctiphanes norvegica</name>
    <name type="common">Northern krill</name>
    <name type="synonym">Thysanopoda norvegica</name>
    <dbReference type="NCBI Taxonomy" id="48144"/>
    <lineage>
        <taxon>Eukaryota</taxon>
        <taxon>Metazoa</taxon>
        <taxon>Ecdysozoa</taxon>
        <taxon>Arthropoda</taxon>
        <taxon>Crustacea</taxon>
        <taxon>Multicrustacea</taxon>
        <taxon>Malacostraca</taxon>
        <taxon>Eumalacostraca</taxon>
        <taxon>Eucarida</taxon>
        <taxon>Euphausiacea</taxon>
        <taxon>Euphausiidae</taxon>
        <taxon>Meganyctiphanes</taxon>
    </lineage>
</organism>
<comment type="caution">
    <text evidence="2">The sequence shown here is derived from an EMBL/GenBank/DDBJ whole genome shotgun (WGS) entry which is preliminary data.</text>
</comment>
<keyword evidence="1" id="KW-0472">Membrane</keyword>
<reference evidence="2 3" key="1">
    <citation type="submission" date="2024-05" db="EMBL/GenBank/DDBJ databases">
        <authorList>
            <person name="Wallberg A."/>
        </authorList>
    </citation>
    <scope>NUCLEOTIDE SEQUENCE [LARGE SCALE GENOMIC DNA]</scope>
</reference>
<feature type="non-terminal residue" evidence="2">
    <location>
        <position position="1"/>
    </location>
</feature>
<evidence type="ECO:0000313" key="3">
    <source>
        <dbReference type="Proteomes" id="UP001497623"/>
    </source>
</evidence>
<proteinExistence type="predicted"/>
<keyword evidence="3" id="KW-1185">Reference proteome</keyword>
<accession>A0AAV2SFY1</accession>